<dbReference type="Gene3D" id="3.40.640.10">
    <property type="entry name" value="Type I PLP-dependent aspartate aminotransferase-like (Major domain)"/>
    <property type="match status" value="1"/>
</dbReference>
<organism evidence="5">
    <name type="scientific">uncultured bacterium contig00024</name>
    <dbReference type="NCBI Taxonomy" id="1181513"/>
    <lineage>
        <taxon>Bacteria</taxon>
        <taxon>environmental samples</taxon>
    </lineage>
</organism>
<evidence type="ECO:0000313" key="5">
    <source>
        <dbReference type="EMBL" id="AGS52070.1"/>
    </source>
</evidence>
<reference evidence="5" key="1">
    <citation type="submission" date="2012-03" db="EMBL/GenBank/DDBJ databases">
        <title>Functional metagenomics reveals considerable lignocellulase gene clusters in the gut microbiome of a wood-feeding higher termite.</title>
        <authorList>
            <person name="Liu N."/>
        </authorList>
    </citation>
    <scope>NUCLEOTIDE SEQUENCE</scope>
</reference>
<dbReference type="EMBL" id="JQ844181">
    <property type="protein sequence ID" value="AGS52070.1"/>
    <property type="molecule type" value="Genomic_DNA"/>
</dbReference>
<keyword evidence="3 5" id="KW-0808">Transferase</keyword>
<dbReference type="InterPro" id="IPR015422">
    <property type="entry name" value="PyrdxlP-dep_Trfase_small"/>
</dbReference>
<dbReference type="InterPro" id="IPR015421">
    <property type="entry name" value="PyrdxlP-dep_Trfase_major"/>
</dbReference>
<evidence type="ECO:0000256" key="2">
    <source>
        <dbReference type="ARBA" id="ARBA00022576"/>
    </source>
</evidence>
<keyword evidence="2 5" id="KW-0032">Aminotransferase</keyword>
<name>A0A806KKE6_9BACT</name>
<dbReference type="InterPro" id="IPR015424">
    <property type="entry name" value="PyrdxlP-dep_Trfase"/>
</dbReference>
<evidence type="ECO:0000259" key="4">
    <source>
        <dbReference type="Pfam" id="PF00155"/>
    </source>
</evidence>
<accession>A0A806KKE6</accession>
<dbReference type="CDD" id="cd00609">
    <property type="entry name" value="AAT_like"/>
    <property type="match status" value="1"/>
</dbReference>
<dbReference type="PANTHER" id="PTHR42832:SF4">
    <property type="entry name" value="BLR3474 PROTEIN"/>
    <property type="match status" value="1"/>
</dbReference>
<proteinExistence type="predicted"/>
<evidence type="ECO:0000256" key="3">
    <source>
        <dbReference type="ARBA" id="ARBA00022679"/>
    </source>
</evidence>
<dbReference type="Pfam" id="PF00155">
    <property type="entry name" value="Aminotran_1_2"/>
    <property type="match status" value="1"/>
</dbReference>
<dbReference type="EC" id="2.6.1.1" evidence="5"/>
<dbReference type="Gene3D" id="3.90.1150.10">
    <property type="entry name" value="Aspartate Aminotransferase, domain 1"/>
    <property type="match status" value="1"/>
</dbReference>
<sequence>MNYNFIIRDNPWKIRFFFCIMGIMYISKLASDTGANILQELEKRRVELVAKGVDIINLSVGTPDRPPAEHVMQAVQKAAGEPKNYKYTLIEPPALIDAVQRWYKSRYGVDISADEMLSIYGTQEGFTHIFHALCDPGDLVITGTPAYPIFSFGPLMTGARVYYTPLLPENKFLIDFDSIPQEIARKARVIVVCYPSNPLGAVADMAFYERLVAFAKKYDIAVIHDNAYSELVHDGEPGGSFLAAPGAKDVGIEFNSLSKSYNLTGLRISFALGSARIIGAFKKLRSNFDYGLSSLDHIAAISALTGPQDVVEGNREAYRQRRDVFCAALRGNGWEVPMTPASMFTWFPVPVKGLTSDHFCIDLLEKTGVICVPGSSFGEGGEGWVRFALTQDKTRLEEAAARIGGYLRHYS</sequence>
<evidence type="ECO:0000256" key="1">
    <source>
        <dbReference type="ARBA" id="ARBA00001933"/>
    </source>
</evidence>
<dbReference type="GO" id="GO:0004069">
    <property type="term" value="F:L-aspartate:2-oxoglutarate aminotransferase activity"/>
    <property type="evidence" value="ECO:0007669"/>
    <property type="project" value="UniProtKB-EC"/>
</dbReference>
<comment type="cofactor">
    <cofactor evidence="1">
        <name>pyridoxal 5'-phosphate</name>
        <dbReference type="ChEBI" id="CHEBI:597326"/>
    </cofactor>
</comment>
<protein>
    <submittedName>
        <fullName evidence="5">Aspartate aminotransferase</fullName>
        <ecNumber evidence="5">2.6.1.1</ecNumber>
    </submittedName>
</protein>
<dbReference type="SUPFAM" id="SSF53383">
    <property type="entry name" value="PLP-dependent transferases"/>
    <property type="match status" value="1"/>
</dbReference>
<dbReference type="InterPro" id="IPR004839">
    <property type="entry name" value="Aminotransferase_I/II_large"/>
</dbReference>
<dbReference type="AlphaFoldDB" id="A0A806KKE6"/>
<dbReference type="GO" id="GO:0030170">
    <property type="term" value="F:pyridoxal phosphate binding"/>
    <property type="evidence" value="ECO:0007669"/>
    <property type="project" value="InterPro"/>
</dbReference>
<dbReference type="PANTHER" id="PTHR42832">
    <property type="entry name" value="AMINO ACID AMINOTRANSFERASE"/>
    <property type="match status" value="1"/>
</dbReference>
<dbReference type="InterPro" id="IPR050881">
    <property type="entry name" value="LL-DAP_aminotransferase"/>
</dbReference>
<feature type="domain" description="Aminotransferase class I/classII large" evidence="4">
    <location>
        <begin position="54"/>
        <end position="403"/>
    </location>
</feature>